<sequence length="135" mass="14751">MRKVMWLVVILLVALVGVGLYARLAPSDVARWHVMPEGATPGDSAGQAVRVVEAEGGTFSRLDEIILNTPRTEVLAGSVEEGMLTYITRSALFGFPDYTTVAFSGDQITLFGRLRFGKYDMGVNAKRLDGWLSQL</sequence>
<dbReference type="Pfam" id="PF07386">
    <property type="entry name" value="DUF1499"/>
    <property type="match status" value="1"/>
</dbReference>
<gene>
    <name evidence="1" type="ORF">RZS32_018050</name>
</gene>
<dbReference type="Proteomes" id="UP001281305">
    <property type="component" value="Chromosome"/>
</dbReference>
<dbReference type="RefSeq" id="WP_317054935.1">
    <property type="nucleotide sequence ID" value="NZ_CP146606.1"/>
</dbReference>
<dbReference type="InterPro" id="IPR010865">
    <property type="entry name" value="DUF1499"/>
</dbReference>
<evidence type="ECO:0000313" key="1">
    <source>
        <dbReference type="EMBL" id="WYK18251.1"/>
    </source>
</evidence>
<keyword evidence="2" id="KW-1185">Reference proteome</keyword>
<reference evidence="1 2" key="1">
    <citation type="submission" date="2024-02" db="EMBL/GenBank/DDBJ databases">
        <title>Roseovarius strain W115 nov., isolated from a marine algae.</title>
        <authorList>
            <person name="Lee M.W."/>
            <person name="Lee J.K."/>
            <person name="Kim J.M."/>
            <person name="Choi D.G."/>
            <person name="Baek J.H."/>
            <person name="Bayburt H."/>
            <person name="Jung J.J."/>
            <person name="Han D.M."/>
            <person name="Jeon C.O."/>
        </authorList>
    </citation>
    <scope>NUCLEOTIDE SEQUENCE [LARGE SCALE GENOMIC DNA]</scope>
    <source>
        <strain evidence="1 2">W115</strain>
    </source>
</reference>
<protein>
    <submittedName>
        <fullName evidence="1">DUF1499 domain-containing protein</fullName>
    </submittedName>
</protein>
<organism evidence="1 2">
    <name type="scientific">Roseovarius rhodophyticola</name>
    <dbReference type="NCBI Taxonomy" id="3080827"/>
    <lineage>
        <taxon>Bacteria</taxon>
        <taxon>Pseudomonadati</taxon>
        <taxon>Pseudomonadota</taxon>
        <taxon>Alphaproteobacteria</taxon>
        <taxon>Rhodobacterales</taxon>
        <taxon>Roseobacteraceae</taxon>
        <taxon>Roseovarius</taxon>
    </lineage>
</organism>
<accession>A0ABZ2TF22</accession>
<proteinExistence type="predicted"/>
<evidence type="ECO:0000313" key="2">
    <source>
        <dbReference type="Proteomes" id="UP001281305"/>
    </source>
</evidence>
<name>A0ABZ2TF22_9RHOB</name>
<dbReference type="EMBL" id="CP146606">
    <property type="protein sequence ID" value="WYK18251.1"/>
    <property type="molecule type" value="Genomic_DNA"/>
</dbReference>